<dbReference type="InterPro" id="IPR007219">
    <property type="entry name" value="XnlR_reg_dom"/>
</dbReference>
<evidence type="ECO:0000313" key="6">
    <source>
        <dbReference type="EMBL" id="THU88691.1"/>
    </source>
</evidence>
<dbReference type="Proteomes" id="UP000297245">
    <property type="component" value="Unassembled WGS sequence"/>
</dbReference>
<evidence type="ECO:0000256" key="1">
    <source>
        <dbReference type="ARBA" id="ARBA00004123"/>
    </source>
</evidence>
<dbReference type="PANTHER" id="PTHR31001">
    <property type="entry name" value="UNCHARACTERIZED TRANSCRIPTIONAL REGULATORY PROTEIN"/>
    <property type="match status" value="1"/>
</dbReference>
<dbReference type="CDD" id="cd12148">
    <property type="entry name" value="fungal_TF_MHR"/>
    <property type="match status" value="1"/>
</dbReference>
<feature type="compositionally biased region" description="Polar residues" evidence="4">
    <location>
        <begin position="686"/>
        <end position="714"/>
    </location>
</feature>
<dbReference type="GO" id="GO:0005634">
    <property type="term" value="C:nucleus"/>
    <property type="evidence" value="ECO:0007669"/>
    <property type="project" value="UniProtKB-SubCell"/>
</dbReference>
<dbReference type="CDD" id="cd00067">
    <property type="entry name" value="GAL4"/>
    <property type="match status" value="1"/>
</dbReference>
<dbReference type="SUPFAM" id="SSF57701">
    <property type="entry name" value="Zn2/Cys6 DNA-binding domain"/>
    <property type="match status" value="1"/>
</dbReference>
<dbReference type="EMBL" id="ML179400">
    <property type="protein sequence ID" value="THU88691.1"/>
    <property type="molecule type" value="Genomic_DNA"/>
</dbReference>
<evidence type="ECO:0000256" key="4">
    <source>
        <dbReference type="SAM" id="MobiDB-lite"/>
    </source>
</evidence>
<dbReference type="SMART" id="SM00066">
    <property type="entry name" value="GAL4"/>
    <property type="match status" value="1"/>
</dbReference>
<dbReference type="Pfam" id="PF04082">
    <property type="entry name" value="Fungal_trans"/>
    <property type="match status" value="1"/>
</dbReference>
<evidence type="ECO:0000259" key="5">
    <source>
        <dbReference type="PROSITE" id="PS50048"/>
    </source>
</evidence>
<name>A0A4S8LI84_DENBC</name>
<feature type="compositionally biased region" description="Low complexity" evidence="4">
    <location>
        <begin position="658"/>
        <end position="679"/>
    </location>
</feature>
<reference evidence="6 7" key="1">
    <citation type="journal article" date="2019" name="Nat. Ecol. Evol.">
        <title>Megaphylogeny resolves global patterns of mushroom evolution.</title>
        <authorList>
            <person name="Varga T."/>
            <person name="Krizsan K."/>
            <person name="Foldi C."/>
            <person name="Dima B."/>
            <person name="Sanchez-Garcia M."/>
            <person name="Sanchez-Ramirez S."/>
            <person name="Szollosi G.J."/>
            <person name="Szarkandi J.G."/>
            <person name="Papp V."/>
            <person name="Albert L."/>
            <person name="Andreopoulos W."/>
            <person name="Angelini C."/>
            <person name="Antonin V."/>
            <person name="Barry K.W."/>
            <person name="Bougher N.L."/>
            <person name="Buchanan P."/>
            <person name="Buyck B."/>
            <person name="Bense V."/>
            <person name="Catcheside P."/>
            <person name="Chovatia M."/>
            <person name="Cooper J."/>
            <person name="Damon W."/>
            <person name="Desjardin D."/>
            <person name="Finy P."/>
            <person name="Geml J."/>
            <person name="Haridas S."/>
            <person name="Hughes K."/>
            <person name="Justo A."/>
            <person name="Karasinski D."/>
            <person name="Kautmanova I."/>
            <person name="Kiss B."/>
            <person name="Kocsube S."/>
            <person name="Kotiranta H."/>
            <person name="LaButti K.M."/>
            <person name="Lechner B.E."/>
            <person name="Liimatainen K."/>
            <person name="Lipzen A."/>
            <person name="Lukacs Z."/>
            <person name="Mihaltcheva S."/>
            <person name="Morgado L.N."/>
            <person name="Niskanen T."/>
            <person name="Noordeloos M.E."/>
            <person name="Ohm R.A."/>
            <person name="Ortiz-Santana B."/>
            <person name="Ovrebo C."/>
            <person name="Racz N."/>
            <person name="Riley R."/>
            <person name="Savchenko A."/>
            <person name="Shiryaev A."/>
            <person name="Soop K."/>
            <person name="Spirin V."/>
            <person name="Szebenyi C."/>
            <person name="Tomsovsky M."/>
            <person name="Tulloss R.E."/>
            <person name="Uehling J."/>
            <person name="Grigoriev I.V."/>
            <person name="Vagvolgyi C."/>
            <person name="Papp T."/>
            <person name="Martin F.M."/>
            <person name="Miettinen O."/>
            <person name="Hibbett D.S."/>
            <person name="Nagy L.G."/>
        </authorList>
    </citation>
    <scope>NUCLEOTIDE SEQUENCE [LARGE SCALE GENOMIC DNA]</scope>
    <source>
        <strain evidence="6 7">CBS 962.96</strain>
    </source>
</reference>
<proteinExistence type="predicted"/>
<keyword evidence="3" id="KW-0539">Nucleus</keyword>
<dbReference type="InterPro" id="IPR036864">
    <property type="entry name" value="Zn2-C6_fun-type_DNA-bd_sf"/>
</dbReference>
<evidence type="ECO:0000256" key="2">
    <source>
        <dbReference type="ARBA" id="ARBA00022723"/>
    </source>
</evidence>
<dbReference type="InterPro" id="IPR050613">
    <property type="entry name" value="Sec_Metabolite_Reg"/>
</dbReference>
<dbReference type="Gene3D" id="4.10.240.10">
    <property type="entry name" value="Zn(2)-C6 fungal-type DNA-binding domain"/>
    <property type="match status" value="1"/>
</dbReference>
<feature type="domain" description="Zn(2)-C6 fungal-type" evidence="5">
    <location>
        <begin position="22"/>
        <end position="51"/>
    </location>
</feature>
<dbReference type="PROSITE" id="PS50048">
    <property type="entry name" value="ZN2_CY6_FUNGAL_2"/>
    <property type="match status" value="1"/>
</dbReference>
<organism evidence="6 7">
    <name type="scientific">Dendrothele bispora (strain CBS 962.96)</name>
    <dbReference type="NCBI Taxonomy" id="1314807"/>
    <lineage>
        <taxon>Eukaryota</taxon>
        <taxon>Fungi</taxon>
        <taxon>Dikarya</taxon>
        <taxon>Basidiomycota</taxon>
        <taxon>Agaricomycotina</taxon>
        <taxon>Agaricomycetes</taxon>
        <taxon>Agaricomycetidae</taxon>
        <taxon>Agaricales</taxon>
        <taxon>Agaricales incertae sedis</taxon>
        <taxon>Dendrothele</taxon>
    </lineage>
</organism>
<gene>
    <name evidence="6" type="ORF">K435DRAFT_761653</name>
</gene>
<keyword evidence="7" id="KW-1185">Reference proteome</keyword>
<evidence type="ECO:0000256" key="3">
    <source>
        <dbReference type="ARBA" id="ARBA00023242"/>
    </source>
</evidence>
<evidence type="ECO:0000313" key="7">
    <source>
        <dbReference type="Proteomes" id="UP000297245"/>
    </source>
</evidence>
<sequence length="799" mass="89589">MASSPPSLTGPMRNKRRGAALSCAECRRLKLKCSRIFPCSNCVKKGCGAICPEGSLTTGKGNRFVLANTEVLHDKIGELATRVRQLEDALAESHNQNSAHPHPLLSEQLLQIKRPLERERLDVPPIRDEKPESTDTIDAMGSLSISHGGRSTFFGQTANSWYLLRNEEGSDEEKPVLNVHPSMPSDLPWMAHTFPFSPSINKSSEDVRHTLARSLPSLQVAQRLCNIYYRHAAWMYTPISDEDFNETIFKPIYHSDGSQESVGLHNLSVLYMVLALGTLVDLDHPSHSIEAAQYYQLARAALAVDSVFDQQSIPAIQALLLMCHYLFWEDVEGSRWTMMGLVVKLAQSVGLHRDSGRWKLDAKETYRRRCLLWEIYTYDSWQSLTFGRPPSFSLAHIDSKRPHESTKNGQGEVEMTFTAWKHSFCADCLSVVHDEVFGARPPSYKKIQDLDKKVRMFYIPPSLQVPGFGGVKTSREIEQPSTELTMQRYTAFAIKEISLFYMHRGFFARAFEDSPHDPMASKYAASVLAAYTSACSFVGLIGSLWKQHPALSERMWFLFTHVFSCTIVLGSIAAKSQMAIAPSALSHLDSAFNLFNSTSETVRKNKILPFLQKLRERARVALTAPLSPQLMESPTSPPIKSEEEELAALGGMTRLVPRKSSSTPSTPSFKGSSPISQSASPPPLRSDSNGSSYQHVPTNGNNWSNYPPQASEYSPEQYPHYTHGNVQPESPTAISYDIQQAQQLTLEAMPEFYGYHNVPTYQTEYTQYNSMQGSNDFFHMPVTGTDISDSWHNLMAQYR</sequence>
<accession>A0A4S8LI84</accession>
<protein>
    <recommendedName>
        <fullName evidence="5">Zn(2)-C6 fungal-type domain-containing protein</fullName>
    </recommendedName>
</protein>
<dbReference type="PROSITE" id="PS00463">
    <property type="entry name" value="ZN2_CY6_FUNGAL_1"/>
    <property type="match status" value="1"/>
</dbReference>
<dbReference type="Pfam" id="PF00172">
    <property type="entry name" value="Zn_clus"/>
    <property type="match status" value="1"/>
</dbReference>
<dbReference type="GO" id="GO:0008270">
    <property type="term" value="F:zinc ion binding"/>
    <property type="evidence" value="ECO:0007669"/>
    <property type="project" value="InterPro"/>
</dbReference>
<feature type="region of interest" description="Disordered" evidence="4">
    <location>
        <begin position="653"/>
        <end position="730"/>
    </location>
</feature>
<dbReference type="GO" id="GO:0000981">
    <property type="term" value="F:DNA-binding transcription factor activity, RNA polymerase II-specific"/>
    <property type="evidence" value="ECO:0007669"/>
    <property type="project" value="InterPro"/>
</dbReference>
<dbReference type="AlphaFoldDB" id="A0A4S8LI84"/>
<comment type="subcellular location">
    <subcellularLocation>
        <location evidence="1">Nucleus</location>
    </subcellularLocation>
</comment>
<keyword evidence="2" id="KW-0479">Metal-binding</keyword>
<dbReference type="OrthoDB" id="424974at2759"/>
<dbReference type="GO" id="GO:0003677">
    <property type="term" value="F:DNA binding"/>
    <property type="evidence" value="ECO:0007669"/>
    <property type="project" value="InterPro"/>
</dbReference>
<dbReference type="InterPro" id="IPR001138">
    <property type="entry name" value="Zn2Cys6_DnaBD"/>
</dbReference>
<dbReference type="GO" id="GO:0006351">
    <property type="term" value="P:DNA-templated transcription"/>
    <property type="evidence" value="ECO:0007669"/>
    <property type="project" value="InterPro"/>
</dbReference>
<dbReference type="SMART" id="SM00906">
    <property type="entry name" value="Fungal_trans"/>
    <property type="match status" value="1"/>
</dbReference>
<dbReference type="PANTHER" id="PTHR31001:SF56">
    <property type="entry name" value="ZN(2)-C6 FUNGAL-TYPE DOMAIN-CONTAINING PROTEIN"/>
    <property type="match status" value="1"/>
</dbReference>